<dbReference type="GO" id="GO:0005829">
    <property type="term" value="C:cytosol"/>
    <property type="evidence" value="ECO:0007669"/>
    <property type="project" value="TreeGrafter"/>
</dbReference>
<dbReference type="CDD" id="cd02209">
    <property type="entry name" value="cupin_XRE_C"/>
    <property type="match status" value="1"/>
</dbReference>
<accession>A0A2C4QBL0</accession>
<gene>
    <name evidence="2" type="ORF">COF40_26315</name>
</gene>
<proteinExistence type="predicted"/>
<dbReference type="InterPro" id="IPR001387">
    <property type="entry name" value="Cro/C1-type_HTH"/>
</dbReference>
<name>A0A2C4QBL0_9BACI</name>
<dbReference type="Pfam" id="PF01381">
    <property type="entry name" value="HTH_3"/>
    <property type="match status" value="1"/>
</dbReference>
<dbReference type="InterPro" id="IPR010982">
    <property type="entry name" value="Lambda_DNA-bd_dom_sf"/>
</dbReference>
<dbReference type="PANTHER" id="PTHR46797">
    <property type="entry name" value="HTH-TYPE TRANSCRIPTIONAL REGULATOR"/>
    <property type="match status" value="1"/>
</dbReference>
<evidence type="ECO:0000313" key="2">
    <source>
        <dbReference type="EMBL" id="PHD61822.1"/>
    </source>
</evidence>
<dbReference type="InterPro" id="IPR050807">
    <property type="entry name" value="TransReg_Diox_bact_type"/>
</dbReference>
<dbReference type="AlphaFoldDB" id="A0A2C4QBL0"/>
<protein>
    <submittedName>
        <fullName evidence="2">DNA-binding protein</fullName>
    </submittedName>
</protein>
<dbReference type="RefSeq" id="WP_100064165.1">
    <property type="nucleotide sequence ID" value="NZ_NUSQ01000166.1"/>
</dbReference>
<dbReference type="InterPro" id="IPR011051">
    <property type="entry name" value="RmlC_Cupin_sf"/>
</dbReference>
<keyword evidence="1 2" id="KW-0238">DNA-binding</keyword>
<dbReference type="InterPro" id="IPR014710">
    <property type="entry name" value="RmlC-like_jellyroll"/>
</dbReference>
<dbReference type="CDD" id="cd00093">
    <property type="entry name" value="HTH_XRE"/>
    <property type="match status" value="1"/>
</dbReference>
<dbReference type="Gene3D" id="2.60.120.10">
    <property type="entry name" value="Jelly Rolls"/>
    <property type="match status" value="1"/>
</dbReference>
<sequence>MEDICLKIKELRTKKGLTLKDLSYKTELSVSFLSQIERGTTSLAINSLKKIAEAFEVNITYFFETSKKEKYVVRKSDHKPFEIKGLESKYTRLNGEFPSRSLAPFIIKVSPNQKKTKSFNYQGEEFYYVLKGAIVFMVGEDEFLLREGDSIHFPSSLPHYGENLLDQEAILLCCITPVFF</sequence>
<comment type="caution">
    <text evidence="2">The sequence shown here is derived from an EMBL/GenBank/DDBJ whole genome shotgun (WGS) entry which is preliminary data.</text>
</comment>
<dbReference type="EMBL" id="NUSQ01000166">
    <property type="protein sequence ID" value="PHD61822.1"/>
    <property type="molecule type" value="Genomic_DNA"/>
</dbReference>
<dbReference type="GO" id="GO:0003677">
    <property type="term" value="F:DNA binding"/>
    <property type="evidence" value="ECO:0007669"/>
    <property type="project" value="UniProtKB-KW"/>
</dbReference>
<dbReference type="SUPFAM" id="SSF51182">
    <property type="entry name" value="RmlC-like cupins"/>
    <property type="match status" value="1"/>
</dbReference>
<dbReference type="PROSITE" id="PS50943">
    <property type="entry name" value="HTH_CROC1"/>
    <property type="match status" value="1"/>
</dbReference>
<dbReference type="GO" id="GO:0003700">
    <property type="term" value="F:DNA-binding transcription factor activity"/>
    <property type="evidence" value="ECO:0007669"/>
    <property type="project" value="TreeGrafter"/>
</dbReference>
<dbReference type="SUPFAM" id="SSF47413">
    <property type="entry name" value="lambda repressor-like DNA-binding domains"/>
    <property type="match status" value="1"/>
</dbReference>
<dbReference type="SMART" id="SM00530">
    <property type="entry name" value="HTH_XRE"/>
    <property type="match status" value="1"/>
</dbReference>
<dbReference type="Gene3D" id="1.10.260.40">
    <property type="entry name" value="lambda repressor-like DNA-binding domains"/>
    <property type="match status" value="1"/>
</dbReference>
<dbReference type="InterPro" id="IPR013096">
    <property type="entry name" value="Cupin_2"/>
</dbReference>
<evidence type="ECO:0000313" key="3">
    <source>
        <dbReference type="Proteomes" id="UP000225997"/>
    </source>
</evidence>
<organism evidence="2 3">
    <name type="scientific">Bacillus toyonensis</name>
    <dbReference type="NCBI Taxonomy" id="155322"/>
    <lineage>
        <taxon>Bacteria</taxon>
        <taxon>Bacillati</taxon>
        <taxon>Bacillota</taxon>
        <taxon>Bacilli</taxon>
        <taxon>Bacillales</taxon>
        <taxon>Bacillaceae</taxon>
        <taxon>Bacillus</taxon>
        <taxon>Bacillus cereus group</taxon>
    </lineage>
</organism>
<dbReference type="PANTHER" id="PTHR46797:SF25">
    <property type="entry name" value="TRANSCRIPTIONAL REGULATOR"/>
    <property type="match status" value="1"/>
</dbReference>
<reference evidence="2 3" key="1">
    <citation type="submission" date="2017-09" db="EMBL/GenBank/DDBJ databases">
        <title>Large-scale bioinformatics analysis of Bacillus genomes uncovers conserved roles of natural products in bacterial physiology.</title>
        <authorList>
            <consortium name="Agbiome Team Llc"/>
            <person name="Bleich R.M."/>
            <person name="Grubbs K.J."/>
            <person name="Santa Maria K.C."/>
            <person name="Allen S.E."/>
            <person name="Farag S."/>
            <person name="Shank E.A."/>
            <person name="Bowers A."/>
        </authorList>
    </citation>
    <scope>NUCLEOTIDE SEQUENCE [LARGE SCALE GENOMIC DNA]</scope>
    <source>
        <strain evidence="2 3">AFS044250</strain>
    </source>
</reference>
<dbReference type="Proteomes" id="UP000225997">
    <property type="component" value="Unassembled WGS sequence"/>
</dbReference>
<evidence type="ECO:0000256" key="1">
    <source>
        <dbReference type="ARBA" id="ARBA00023125"/>
    </source>
</evidence>
<dbReference type="Pfam" id="PF07883">
    <property type="entry name" value="Cupin_2"/>
    <property type="match status" value="1"/>
</dbReference>